<dbReference type="InterPro" id="IPR058625">
    <property type="entry name" value="MdtA-like_BSH"/>
</dbReference>
<proteinExistence type="inferred from homology"/>
<organism evidence="6 7">
    <name type="scientific">Labilibaculum manganireducens</name>
    <dbReference type="NCBI Taxonomy" id="1940525"/>
    <lineage>
        <taxon>Bacteria</taxon>
        <taxon>Pseudomonadati</taxon>
        <taxon>Bacteroidota</taxon>
        <taxon>Bacteroidia</taxon>
        <taxon>Marinilabiliales</taxon>
        <taxon>Marinifilaceae</taxon>
        <taxon>Labilibaculum</taxon>
    </lineage>
</organism>
<dbReference type="Gene3D" id="2.40.420.20">
    <property type="match status" value="1"/>
</dbReference>
<evidence type="ECO:0000313" key="6">
    <source>
        <dbReference type="EMBL" id="PKQ65991.1"/>
    </source>
</evidence>
<dbReference type="PANTHER" id="PTHR30469">
    <property type="entry name" value="MULTIDRUG RESISTANCE PROTEIN MDTA"/>
    <property type="match status" value="1"/>
</dbReference>
<evidence type="ECO:0000256" key="2">
    <source>
        <dbReference type="SAM" id="Coils"/>
    </source>
</evidence>
<gene>
    <name evidence="6" type="ORF">BZG01_12565</name>
</gene>
<comment type="caution">
    <text evidence="6">The sequence shown here is derived from an EMBL/GenBank/DDBJ whole genome shotgun (WGS) entry which is preliminary data.</text>
</comment>
<dbReference type="Gene3D" id="1.10.287.470">
    <property type="entry name" value="Helix hairpin bin"/>
    <property type="match status" value="1"/>
</dbReference>
<dbReference type="Pfam" id="PF25917">
    <property type="entry name" value="BSH_RND"/>
    <property type="match status" value="1"/>
</dbReference>
<dbReference type="InterPro" id="IPR058636">
    <property type="entry name" value="Beta-barrel_YknX"/>
</dbReference>
<accession>A0A2N3I6R6</accession>
<dbReference type="PANTHER" id="PTHR30469:SF15">
    <property type="entry name" value="HLYD FAMILY OF SECRETION PROTEINS"/>
    <property type="match status" value="1"/>
</dbReference>
<protein>
    <submittedName>
        <fullName evidence="6">Uncharacterized protein</fullName>
    </submittedName>
</protein>
<feature type="domain" description="Multidrug resistance protein MdtA-like barrel-sandwich hybrid" evidence="3">
    <location>
        <begin position="79"/>
        <end position="199"/>
    </location>
</feature>
<sequence length="355" mass="39082">MKKNINRLMYIAIVAIICTLCFLQLKANKESTTKTAELGNIKGQYYPVKALVIKSIKPVSKFSSTGFLESETDLNLISETQGRIVEIYKSKGDYVNKGDIIAKVDDELLKAQLDASKAALEQLEKEDARFTKLVKENAATSQQLEDIQLKLKTTRAKYISANRQLEDTKIKAPVSGYIEDKYIDMGQFIGGGAKICNIIDAVNLKLKVTISEQDYSGINIGQKVIITSSIYPDKFFEGYISYIGKKAGYGNSFDTEIKLKNNGEKLLKAGMFVSSEILLKSDSASFFVPRKAINGSLKDASVYTIANDKAVLKTITIGKVIDSQVQVLEGLNSGEQVIIDGNYSIFDGATVEVIK</sequence>
<feature type="domain" description="YknX-like C-terminal permuted SH3-like" evidence="4">
    <location>
        <begin position="288"/>
        <end position="353"/>
    </location>
</feature>
<dbReference type="Gene3D" id="2.40.30.170">
    <property type="match status" value="1"/>
</dbReference>
<reference evidence="6 7" key="1">
    <citation type="journal article" date="2017" name="Front. Microbiol.">
        <title>Labilibaculum manganireducens gen. nov., sp. nov. and Labilibaculum filiforme sp. nov., Novel Bacteroidetes Isolated from Subsurface Sediments of the Baltic Sea.</title>
        <authorList>
            <person name="Vandieken V."/>
            <person name="Marshall I.P."/>
            <person name="Niemann H."/>
            <person name="Engelen B."/>
            <person name="Cypionka H."/>
        </authorList>
    </citation>
    <scope>NUCLEOTIDE SEQUENCE [LARGE SCALE GENOMIC DNA]</scope>
    <source>
        <strain evidence="6 7">59.10-2M</strain>
    </source>
</reference>
<dbReference type="SUPFAM" id="SSF111369">
    <property type="entry name" value="HlyD-like secretion proteins"/>
    <property type="match status" value="1"/>
</dbReference>
<name>A0A2N3I6R6_9BACT</name>
<dbReference type="GO" id="GO:1990281">
    <property type="term" value="C:efflux pump complex"/>
    <property type="evidence" value="ECO:0007669"/>
    <property type="project" value="TreeGrafter"/>
</dbReference>
<dbReference type="Proteomes" id="UP000233618">
    <property type="component" value="Unassembled WGS sequence"/>
</dbReference>
<dbReference type="InterPro" id="IPR006143">
    <property type="entry name" value="RND_pump_MFP"/>
</dbReference>
<dbReference type="GO" id="GO:0015562">
    <property type="term" value="F:efflux transmembrane transporter activity"/>
    <property type="evidence" value="ECO:0007669"/>
    <property type="project" value="TreeGrafter"/>
</dbReference>
<evidence type="ECO:0000256" key="1">
    <source>
        <dbReference type="ARBA" id="ARBA00009477"/>
    </source>
</evidence>
<dbReference type="Gene3D" id="2.40.50.100">
    <property type="match status" value="1"/>
</dbReference>
<keyword evidence="2" id="KW-0175">Coiled coil</keyword>
<dbReference type="Pfam" id="PF25989">
    <property type="entry name" value="YknX_C"/>
    <property type="match status" value="1"/>
</dbReference>
<feature type="coiled-coil region" evidence="2">
    <location>
        <begin position="106"/>
        <end position="164"/>
    </location>
</feature>
<dbReference type="RefSeq" id="WP_101310197.1">
    <property type="nucleotide sequence ID" value="NZ_MVDE01000018.1"/>
</dbReference>
<evidence type="ECO:0000259" key="4">
    <source>
        <dbReference type="Pfam" id="PF25989"/>
    </source>
</evidence>
<comment type="similarity">
    <text evidence="1">Belongs to the membrane fusion protein (MFP) (TC 8.A.1) family.</text>
</comment>
<dbReference type="InterPro" id="IPR058637">
    <property type="entry name" value="YknX-like_C"/>
</dbReference>
<keyword evidence="7" id="KW-1185">Reference proteome</keyword>
<dbReference type="Pfam" id="PF25990">
    <property type="entry name" value="Beta-barrel_YknX"/>
    <property type="match status" value="1"/>
</dbReference>
<evidence type="ECO:0000313" key="7">
    <source>
        <dbReference type="Proteomes" id="UP000233618"/>
    </source>
</evidence>
<dbReference type="AlphaFoldDB" id="A0A2N3I6R6"/>
<evidence type="ECO:0000259" key="5">
    <source>
        <dbReference type="Pfam" id="PF25990"/>
    </source>
</evidence>
<dbReference type="EMBL" id="MVDE01000018">
    <property type="protein sequence ID" value="PKQ65991.1"/>
    <property type="molecule type" value="Genomic_DNA"/>
</dbReference>
<feature type="domain" description="YknX-like beta-barrel" evidence="5">
    <location>
        <begin position="205"/>
        <end position="277"/>
    </location>
</feature>
<dbReference type="NCBIfam" id="TIGR01730">
    <property type="entry name" value="RND_mfp"/>
    <property type="match status" value="1"/>
</dbReference>
<evidence type="ECO:0000259" key="3">
    <source>
        <dbReference type="Pfam" id="PF25917"/>
    </source>
</evidence>